<dbReference type="Pfam" id="PF01400">
    <property type="entry name" value="Astacin"/>
    <property type="match status" value="1"/>
</dbReference>
<dbReference type="CDD" id="cd04280">
    <property type="entry name" value="ZnMc_astacin_like"/>
    <property type="match status" value="1"/>
</dbReference>
<keyword evidence="6 9" id="KW-0482">Metalloprotease</keyword>
<gene>
    <name evidence="12" type="ORF">NLS_LOCUS2683</name>
</gene>
<dbReference type="PROSITE" id="PS00022">
    <property type="entry name" value="EGF_1"/>
    <property type="match status" value="1"/>
</dbReference>
<feature type="domain" description="Peptidase M12A" evidence="11">
    <location>
        <begin position="135"/>
        <end position="328"/>
    </location>
</feature>
<keyword evidence="8" id="KW-0325">Glycoprotein</keyword>
<evidence type="ECO:0000256" key="5">
    <source>
        <dbReference type="ARBA" id="ARBA00022833"/>
    </source>
</evidence>
<name>A0A3P6T622_LITSI</name>
<dbReference type="PRINTS" id="PR00480">
    <property type="entry name" value="ASTACIN"/>
</dbReference>
<dbReference type="GO" id="GO:0018996">
    <property type="term" value="P:molting cycle, collagen and cuticulin-based cuticle"/>
    <property type="evidence" value="ECO:0007669"/>
    <property type="project" value="UniProtKB-ARBA"/>
</dbReference>
<evidence type="ECO:0000256" key="10">
    <source>
        <dbReference type="RuleBase" id="RU361183"/>
    </source>
</evidence>
<dbReference type="SMART" id="SM00235">
    <property type="entry name" value="ZnMc"/>
    <property type="match status" value="1"/>
</dbReference>
<evidence type="ECO:0000256" key="1">
    <source>
        <dbReference type="ARBA" id="ARBA00022536"/>
    </source>
</evidence>
<evidence type="ECO:0000313" key="12">
    <source>
        <dbReference type="EMBL" id="VDK74950.1"/>
    </source>
</evidence>
<evidence type="ECO:0000256" key="6">
    <source>
        <dbReference type="ARBA" id="ARBA00023049"/>
    </source>
</evidence>
<dbReference type="PANTHER" id="PTHR10127">
    <property type="entry name" value="DISCOIDIN, CUB, EGF, LAMININ , AND ZINC METALLOPROTEASE DOMAIN CONTAINING"/>
    <property type="match status" value="1"/>
</dbReference>
<dbReference type="InterPro" id="IPR034035">
    <property type="entry name" value="Astacin-like_dom"/>
</dbReference>
<proteinExistence type="predicted"/>
<dbReference type="GO" id="GO:0008270">
    <property type="term" value="F:zinc ion binding"/>
    <property type="evidence" value="ECO:0007669"/>
    <property type="project" value="UniProtKB-UniRule"/>
</dbReference>
<sequence length="557" mass="63338">MRGTGMISDRCQGEKCNELEEEDEDTVTSDCIFMPHNCKINAQNDNIISSDYAEVRVLLNKYYEISARKYGTFHDYDSKKVNKDLKGIPADDGTEASINRKEGIVGDLFENDILLTLPQVKALLNEDAKSRNNRQAIRGKQYEWAQMPISYYFGSFQVNWQNIIRAALRHIEMETCVRFRENGGNPNHIYFVRASGCWSNVGKIGGRQLISIGYGCEAMGIVAHEVLHSLGLWHEQSRSDRDSNIRINHINIYPGTQGNFEKRTTLNTDNMKLPYDFGSLMHYGSKAFTINFNRRTIETRDNRYQHTIGQREALSFKDAKMINLRYCNDTCKHQLKCYNGGYANPNNCQQCKCPSGLSGVDCLSVEKSRTPNCGGELWANNTYQTIANTDLHGDIHCVWRIRSQTRVYLYIDELHLPCKETCTSYLELKFKKNMVPAGSRHCCTPANAWIASEKDTIIVIYYASAFADAFHNQYQHGVDGVCGVHVQQLAGVVAKNVVFERATAEDNIARIFITFVRRQCSTFTWVGKMEAIGRSWIDEAAATDIITTELYVFQTDS</sequence>
<comment type="cofactor">
    <cofactor evidence="9 10">
        <name>Zn(2+)</name>
        <dbReference type="ChEBI" id="CHEBI:29105"/>
    </cofactor>
    <text evidence="9 10">Binds 1 zinc ion per subunit.</text>
</comment>
<evidence type="ECO:0000313" key="13">
    <source>
        <dbReference type="Proteomes" id="UP000277928"/>
    </source>
</evidence>
<feature type="binding site" evidence="9">
    <location>
        <position position="228"/>
    </location>
    <ligand>
        <name>Zn(2+)</name>
        <dbReference type="ChEBI" id="CHEBI:29105"/>
        <note>catalytic</note>
    </ligand>
</feature>
<keyword evidence="4 9" id="KW-0378">Hydrolase</keyword>
<evidence type="ECO:0000256" key="3">
    <source>
        <dbReference type="ARBA" id="ARBA00022723"/>
    </source>
</evidence>
<keyword evidence="13" id="KW-1185">Reference proteome</keyword>
<keyword evidence="5 9" id="KW-0862">Zinc</keyword>
<dbReference type="EMBL" id="UYRX01000129">
    <property type="protein sequence ID" value="VDK74950.1"/>
    <property type="molecule type" value="Genomic_DNA"/>
</dbReference>
<dbReference type="GO" id="GO:0004222">
    <property type="term" value="F:metalloendopeptidase activity"/>
    <property type="evidence" value="ECO:0007669"/>
    <property type="project" value="UniProtKB-UniRule"/>
</dbReference>
<organism evidence="12 13">
    <name type="scientific">Litomosoides sigmodontis</name>
    <name type="common">Filarial nematode worm</name>
    <dbReference type="NCBI Taxonomy" id="42156"/>
    <lineage>
        <taxon>Eukaryota</taxon>
        <taxon>Metazoa</taxon>
        <taxon>Ecdysozoa</taxon>
        <taxon>Nematoda</taxon>
        <taxon>Chromadorea</taxon>
        <taxon>Rhabditida</taxon>
        <taxon>Spirurina</taxon>
        <taxon>Spiruromorpha</taxon>
        <taxon>Filarioidea</taxon>
        <taxon>Onchocercidae</taxon>
        <taxon>Litomosoides</taxon>
    </lineage>
</organism>
<dbReference type="InterPro" id="IPR024079">
    <property type="entry name" value="MetalloPept_cat_dom_sf"/>
</dbReference>
<feature type="binding site" evidence="9">
    <location>
        <position position="224"/>
    </location>
    <ligand>
        <name>Zn(2+)</name>
        <dbReference type="ChEBI" id="CHEBI:29105"/>
        <note>catalytic</note>
    </ligand>
</feature>
<evidence type="ECO:0000256" key="2">
    <source>
        <dbReference type="ARBA" id="ARBA00022670"/>
    </source>
</evidence>
<dbReference type="AlphaFoldDB" id="A0A3P6T622"/>
<protein>
    <recommendedName>
        <fullName evidence="10">Metalloendopeptidase</fullName>
        <ecNumber evidence="10">3.4.24.-</ecNumber>
    </recommendedName>
</protein>
<keyword evidence="1" id="KW-0245">EGF-like domain</keyword>
<dbReference type="InterPro" id="IPR001506">
    <property type="entry name" value="Peptidase_M12A"/>
</dbReference>
<dbReference type="EC" id="3.4.24.-" evidence="10"/>
<comment type="caution">
    <text evidence="9">Lacks conserved residue(s) required for the propagation of feature annotation.</text>
</comment>
<dbReference type="SUPFAM" id="SSF55486">
    <property type="entry name" value="Metalloproteases ('zincins'), catalytic domain"/>
    <property type="match status" value="1"/>
</dbReference>
<keyword evidence="7" id="KW-1015">Disulfide bond</keyword>
<dbReference type="PANTHER" id="PTHR10127:SF780">
    <property type="entry name" value="METALLOENDOPEPTIDASE"/>
    <property type="match status" value="1"/>
</dbReference>
<dbReference type="PROSITE" id="PS51864">
    <property type="entry name" value="ASTACIN"/>
    <property type="match status" value="1"/>
</dbReference>
<dbReference type="OrthoDB" id="431034at2759"/>
<reference evidence="12 13" key="1">
    <citation type="submission" date="2018-08" db="EMBL/GenBank/DDBJ databases">
        <authorList>
            <person name="Laetsch R D."/>
            <person name="Stevens L."/>
            <person name="Kumar S."/>
            <person name="Blaxter L. M."/>
        </authorList>
    </citation>
    <scope>NUCLEOTIDE SEQUENCE [LARGE SCALE GENOMIC DNA]</scope>
</reference>
<evidence type="ECO:0000256" key="4">
    <source>
        <dbReference type="ARBA" id="ARBA00022801"/>
    </source>
</evidence>
<keyword evidence="2 9" id="KW-0645">Protease</keyword>
<dbReference type="InterPro" id="IPR000742">
    <property type="entry name" value="EGF"/>
</dbReference>
<dbReference type="FunFam" id="3.40.390.10:FF:000028">
    <property type="entry name" value="Zinc metalloproteinase"/>
    <property type="match status" value="1"/>
</dbReference>
<evidence type="ECO:0000259" key="11">
    <source>
        <dbReference type="PROSITE" id="PS51864"/>
    </source>
</evidence>
<dbReference type="InterPro" id="IPR006026">
    <property type="entry name" value="Peptidase_Metallo"/>
</dbReference>
<dbReference type="STRING" id="42156.A0A3P6T622"/>
<dbReference type="Gene3D" id="3.40.390.10">
    <property type="entry name" value="Collagenase (Catalytic Domain)"/>
    <property type="match status" value="1"/>
</dbReference>
<evidence type="ECO:0000256" key="7">
    <source>
        <dbReference type="ARBA" id="ARBA00023157"/>
    </source>
</evidence>
<evidence type="ECO:0000256" key="9">
    <source>
        <dbReference type="PROSITE-ProRule" id="PRU01211"/>
    </source>
</evidence>
<dbReference type="Proteomes" id="UP000277928">
    <property type="component" value="Unassembled WGS sequence"/>
</dbReference>
<keyword evidence="3 9" id="KW-0479">Metal-binding</keyword>
<dbReference type="SUPFAM" id="SSF49854">
    <property type="entry name" value="Spermadhesin, CUB domain"/>
    <property type="match status" value="1"/>
</dbReference>
<accession>A0A3P6T622</accession>
<dbReference type="OMA" id="HINDNQD"/>
<feature type="binding site" evidence="9">
    <location>
        <position position="234"/>
    </location>
    <ligand>
        <name>Zn(2+)</name>
        <dbReference type="ChEBI" id="CHEBI:29105"/>
        <note>catalytic</note>
    </ligand>
</feature>
<dbReference type="GO" id="GO:0006508">
    <property type="term" value="P:proteolysis"/>
    <property type="evidence" value="ECO:0007669"/>
    <property type="project" value="UniProtKB-KW"/>
</dbReference>
<dbReference type="InterPro" id="IPR035914">
    <property type="entry name" value="Sperma_CUB_dom_sf"/>
</dbReference>
<feature type="active site" evidence="9">
    <location>
        <position position="225"/>
    </location>
</feature>
<evidence type="ECO:0000256" key="8">
    <source>
        <dbReference type="ARBA" id="ARBA00023180"/>
    </source>
</evidence>